<dbReference type="SUPFAM" id="SSF52540">
    <property type="entry name" value="P-loop containing nucleoside triphosphate hydrolases"/>
    <property type="match status" value="1"/>
</dbReference>
<dbReference type="PANTHER" id="PTHR14270">
    <property type="entry name" value="NONSENSE-MEDIATED MRNA DECAY FACTOR SMG9"/>
    <property type="match status" value="1"/>
</dbReference>
<keyword evidence="3" id="KW-1185">Reference proteome</keyword>
<dbReference type="PANTHER" id="PTHR14270:SF0">
    <property type="entry name" value="NONSENSE-MEDIATED MRNA DECAY FACTOR SMG9"/>
    <property type="match status" value="1"/>
</dbReference>
<evidence type="ECO:0000313" key="3">
    <source>
        <dbReference type="Proteomes" id="UP000035680"/>
    </source>
</evidence>
<dbReference type="WBParaSite" id="SVE_1764200.1">
    <property type="protein sequence ID" value="SVE_1764200.1"/>
    <property type="gene ID" value="SVE_1764200"/>
</dbReference>
<organism evidence="3 4">
    <name type="scientific">Strongyloides venezuelensis</name>
    <name type="common">Threadworm</name>
    <dbReference type="NCBI Taxonomy" id="75913"/>
    <lineage>
        <taxon>Eukaryota</taxon>
        <taxon>Metazoa</taxon>
        <taxon>Ecdysozoa</taxon>
        <taxon>Nematoda</taxon>
        <taxon>Chromadorea</taxon>
        <taxon>Rhabditida</taxon>
        <taxon>Tylenchina</taxon>
        <taxon>Panagrolaimomorpha</taxon>
        <taxon>Strongyloidoidea</taxon>
        <taxon>Strongyloididae</taxon>
        <taxon>Strongyloides</taxon>
    </lineage>
</organism>
<name>A0A0K0FYW5_STRVS</name>
<evidence type="ECO:0000313" key="4">
    <source>
        <dbReference type="WBParaSite" id="SVE_1764200.1"/>
    </source>
</evidence>
<evidence type="ECO:0000256" key="2">
    <source>
        <dbReference type="ARBA" id="ARBA00023161"/>
    </source>
</evidence>
<accession>A0A0K0FYW5</accession>
<dbReference type="InterPro" id="IPR027417">
    <property type="entry name" value="P-loop_NTPase"/>
</dbReference>
<dbReference type="GO" id="GO:0000184">
    <property type="term" value="P:nuclear-transcribed mRNA catabolic process, nonsense-mediated decay"/>
    <property type="evidence" value="ECO:0007669"/>
    <property type="project" value="UniProtKB-KW"/>
</dbReference>
<sequence length="607" mass="70168">MTDNVELIKRLRIGCDNYNNTDTCHSQNSQCTPTLLNESVNLSQKSEIPSILNNTSMKSKDFVDTYNSYNNEDSFLSSNRNVLRVDKKKRKKEKRDKVDVKSHKFLTNVKILSKESTVLSPSVPKQNICIRNIVSRRRILKHSTVLINDALDFNIQIKDFLNDISPEYHVVSLIGSQGSGKSTIANLLSGLCTSDIHRKFIFKLSHYDVGLTRPNAPRVEIYVTKSDLIILDFKGLVNEKYFNCIAKRGKDYIGKDDGVTDEIWLKTEQLKLISYAISISHTIILTTTNLYETNELVEQLKLGNRIHLGLFETMKANNTSRFNTLCLGRRVNVLFFYSNKTGKNENEIRDNFTLKQKIVDIGLEMSNLNLDAYFQIYDKCVEDYDKKPLFIIPKMTTSDIGYKFKETETKNIPDPTKPSSLLIDRRTTRKLNFITGESNFLYEDQENHHTIAVKEYDYTNFSSHTLKFSSVNSKIFDENFFANIDSNDANGSKEKWNNIMKQPIVNSDNAFKNYIRKYKIPSDIGAKKCYFNDNDEYNLKKDECIVNHNKDVDALITYLRVGLRRLDQSPFFDRKNLSAKEWLMLCQNVWKSLTNLQLKIEQNSCNC</sequence>
<keyword evidence="2" id="KW-0866">Nonsense-mediated mRNA decay</keyword>
<proteinExistence type="inferred from homology"/>
<comment type="similarity">
    <text evidence="1">Belongs to the SMG9 family.</text>
</comment>
<evidence type="ECO:0000256" key="1">
    <source>
        <dbReference type="ARBA" id="ARBA00007712"/>
    </source>
</evidence>
<protein>
    <submittedName>
        <fullName evidence="4">G domain-containing protein</fullName>
    </submittedName>
</protein>
<dbReference type="InterPro" id="IPR039177">
    <property type="entry name" value="SMG9"/>
</dbReference>
<reference evidence="3" key="1">
    <citation type="submission" date="2014-07" db="EMBL/GenBank/DDBJ databases">
        <authorList>
            <person name="Martin A.A"/>
            <person name="De Silva N."/>
        </authorList>
    </citation>
    <scope>NUCLEOTIDE SEQUENCE</scope>
</reference>
<reference evidence="4" key="2">
    <citation type="submission" date="2015-08" db="UniProtKB">
        <authorList>
            <consortium name="WormBaseParasite"/>
        </authorList>
    </citation>
    <scope>IDENTIFICATION</scope>
</reference>
<dbReference type="Proteomes" id="UP000035680">
    <property type="component" value="Unassembled WGS sequence"/>
</dbReference>
<dbReference type="AlphaFoldDB" id="A0A0K0FYW5"/>
<dbReference type="STRING" id="75913.A0A0K0FYW5"/>